<dbReference type="Pfam" id="PF13649">
    <property type="entry name" value="Methyltransf_25"/>
    <property type="match status" value="1"/>
</dbReference>
<evidence type="ECO:0000313" key="5">
    <source>
        <dbReference type="EMBL" id="TDH37877.1"/>
    </source>
</evidence>
<dbReference type="InterPro" id="IPR041698">
    <property type="entry name" value="Methyltransf_25"/>
</dbReference>
<dbReference type="InterPro" id="IPR029063">
    <property type="entry name" value="SAM-dependent_MTases_sf"/>
</dbReference>
<evidence type="ECO:0000259" key="4">
    <source>
        <dbReference type="SMART" id="SM00650"/>
    </source>
</evidence>
<dbReference type="InterPro" id="IPR020598">
    <property type="entry name" value="rRNA_Ade_methylase_Trfase_N"/>
</dbReference>
<sequence length="206" mass="23105">MRRRETALKNNISDRLVRKFDTELKFFRGWLDGPKAVGAIMPTSQFAARSMASVIDPDSGLRVLELGPGTGAITRAILERIPPEKLTSIEYSQDFYEHLRNEYPGVDIRLGDAFDLDTTLGDNGETQFDCVISAVPLLNFPMAKRIAFIDSLLNRLPKGRPVIQISYGPVSPVAIRDTHISSTPHDFILRNLPPARLWAYRRAPLT</sequence>
<evidence type="ECO:0000313" key="6">
    <source>
        <dbReference type="Proteomes" id="UP000295131"/>
    </source>
</evidence>
<keyword evidence="3" id="KW-0949">S-adenosyl-L-methionine</keyword>
<dbReference type="SUPFAM" id="SSF53335">
    <property type="entry name" value="S-adenosyl-L-methionine-dependent methyltransferases"/>
    <property type="match status" value="1"/>
</dbReference>
<dbReference type="AlphaFoldDB" id="A0A4R5PMZ9"/>
<keyword evidence="1 5" id="KW-0489">Methyltransferase</keyword>
<dbReference type="SMART" id="SM00650">
    <property type="entry name" value="rADc"/>
    <property type="match status" value="1"/>
</dbReference>
<keyword evidence="2 5" id="KW-0808">Transferase</keyword>
<dbReference type="OrthoDB" id="9805585at2"/>
<reference evidence="5 6" key="1">
    <citation type="journal article" date="2013" name="Int. J. Syst. Evol. Microbiol.">
        <title>Hoeflea suaedae sp. nov., an endophytic bacterium isolated from the root of the halophyte Suaeda maritima.</title>
        <authorList>
            <person name="Chung E.J."/>
            <person name="Park J.A."/>
            <person name="Pramanik P."/>
            <person name="Bibi F."/>
            <person name="Jeon C.O."/>
            <person name="Chung Y.R."/>
        </authorList>
    </citation>
    <scope>NUCLEOTIDE SEQUENCE [LARGE SCALE GENOMIC DNA]</scope>
    <source>
        <strain evidence="5 6">YC6898</strain>
    </source>
</reference>
<dbReference type="Proteomes" id="UP000295131">
    <property type="component" value="Unassembled WGS sequence"/>
</dbReference>
<dbReference type="GO" id="GO:0000179">
    <property type="term" value="F:rRNA (adenine-N6,N6-)-dimethyltransferase activity"/>
    <property type="evidence" value="ECO:0007669"/>
    <property type="project" value="InterPro"/>
</dbReference>
<proteinExistence type="predicted"/>
<evidence type="ECO:0000256" key="2">
    <source>
        <dbReference type="ARBA" id="ARBA00022679"/>
    </source>
</evidence>
<gene>
    <name evidence="5" type="ORF">E2A64_01690</name>
</gene>
<keyword evidence="6" id="KW-1185">Reference proteome</keyword>
<evidence type="ECO:0000256" key="1">
    <source>
        <dbReference type="ARBA" id="ARBA00022603"/>
    </source>
</evidence>
<evidence type="ECO:0000256" key="3">
    <source>
        <dbReference type="ARBA" id="ARBA00022691"/>
    </source>
</evidence>
<accession>A0A4R5PMZ9</accession>
<dbReference type="EMBL" id="SMSI01000001">
    <property type="protein sequence ID" value="TDH37877.1"/>
    <property type="molecule type" value="Genomic_DNA"/>
</dbReference>
<organism evidence="5 6">
    <name type="scientific">Pseudohoeflea suaedae</name>
    <dbReference type="NCBI Taxonomy" id="877384"/>
    <lineage>
        <taxon>Bacteria</taxon>
        <taxon>Pseudomonadati</taxon>
        <taxon>Pseudomonadota</taxon>
        <taxon>Alphaproteobacteria</taxon>
        <taxon>Hyphomicrobiales</taxon>
        <taxon>Rhizobiaceae</taxon>
        <taxon>Pseudohoeflea</taxon>
    </lineage>
</organism>
<dbReference type="Gene3D" id="3.40.50.150">
    <property type="entry name" value="Vaccinia Virus protein VP39"/>
    <property type="match status" value="1"/>
</dbReference>
<dbReference type="CDD" id="cd02440">
    <property type="entry name" value="AdoMet_MTases"/>
    <property type="match status" value="1"/>
</dbReference>
<name>A0A4R5PMZ9_9HYPH</name>
<protein>
    <submittedName>
        <fullName evidence="5">Methyltransferase domain-containing protein</fullName>
    </submittedName>
</protein>
<comment type="caution">
    <text evidence="5">The sequence shown here is derived from an EMBL/GenBank/DDBJ whole genome shotgun (WGS) entry which is preliminary data.</text>
</comment>
<dbReference type="NCBIfam" id="NF045881">
    <property type="entry name" value="PLipidMtase_Agro"/>
    <property type="match status" value="1"/>
</dbReference>
<feature type="domain" description="Ribosomal RNA adenine methylase transferase N-terminal" evidence="4">
    <location>
        <begin position="47"/>
        <end position="157"/>
    </location>
</feature>